<sequence length="167" mass="18567">MAGEAAWRTWVETVGRRSPELIRSQVAASGLRGRGGAAGLRGRGGAAGVARAFPWRPSGRRRAALRTRLIANGDEGDPGSYADRLLMEVDPARVLEGLALACFACGARRGLVLVRSEYPRAPAALRQAVEEARADGHLGRRVHGARWIWRWRWWRAPARTWRGRRRR</sequence>
<gene>
    <name evidence="6" type="ORF">HD596_009360</name>
</gene>
<dbReference type="Proteomes" id="UP000579153">
    <property type="component" value="Unassembled WGS sequence"/>
</dbReference>
<keyword evidence="2" id="KW-0479">Metal-binding</keyword>
<proteinExistence type="predicted"/>
<reference evidence="6 7" key="1">
    <citation type="submission" date="2020-08" db="EMBL/GenBank/DDBJ databases">
        <title>Sequencing the genomes of 1000 actinobacteria strains.</title>
        <authorList>
            <person name="Klenk H.-P."/>
        </authorList>
    </citation>
    <scope>NUCLEOTIDE SEQUENCE [LARGE SCALE GENOMIC DNA]</scope>
    <source>
        <strain evidence="6 7">DSM 45507</strain>
    </source>
</reference>
<name>A0A7W9GF18_9ACTN</name>
<evidence type="ECO:0000256" key="1">
    <source>
        <dbReference type="ARBA" id="ARBA00022485"/>
    </source>
</evidence>
<dbReference type="GO" id="GO:0051539">
    <property type="term" value="F:4 iron, 4 sulfur cluster binding"/>
    <property type="evidence" value="ECO:0007669"/>
    <property type="project" value="UniProtKB-KW"/>
</dbReference>
<keyword evidence="1" id="KW-0004">4Fe-4S</keyword>
<comment type="caution">
    <text evidence="6">The sequence shown here is derived from an EMBL/GenBank/DDBJ whole genome shotgun (WGS) entry which is preliminary data.</text>
</comment>
<evidence type="ECO:0000256" key="4">
    <source>
        <dbReference type="ARBA" id="ARBA00023014"/>
    </source>
</evidence>
<accession>A0A7W9GF18</accession>
<feature type="domain" description="NADH-ubiquinone oxidoreductase 51kDa subunit FMN-binding" evidence="5">
    <location>
        <begin position="37"/>
        <end position="136"/>
    </location>
</feature>
<evidence type="ECO:0000256" key="2">
    <source>
        <dbReference type="ARBA" id="ARBA00022723"/>
    </source>
</evidence>
<evidence type="ECO:0000313" key="6">
    <source>
        <dbReference type="EMBL" id="MBB5782604.1"/>
    </source>
</evidence>
<evidence type="ECO:0000313" key="7">
    <source>
        <dbReference type="Proteomes" id="UP000579153"/>
    </source>
</evidence>
<evidence type="ECO:0000259" key="5">
    <source>
        <dbReference type="Pfam" id="PF01512"/>
    </source>
</evidence>
<dbReference type="AlphaFoldDB" id="A0A7W9GF18"/>
<dbReference type="RefSeq" id="WP_221519896.1">
    <property type="nucleotide sequence ID" value="NZ_JACHMB010000001.1"/>
</dbReference>
<keyword evidence="3" id="KW-0408">Iron</keyword>
<dbReference type="Pfam" id="PF01512">
    <property type="entry name" value="Complex1_51K"/>
    <property type="match status" value="1"/>
</dbReference>
<dbReference type="SUPFAM" id="SSF142019">
    <property type="entry name" value="Nqo1 FMN-binding domain-like"/>
    <property type="match status" value="1"/>
</dbReference>
<keyword evidence="4" id="KW-0411">Iron-sulfur</keyword>
<dbReference type="GO" id="GO:0046872">
    <property type="term" value="F:metal ion binding"/>
    <property type="evidence" value="ECO:0007669"/>
    <property type="project" value="UniProtKB-KW"/>
</dbReference>
<keyword evidence="6" id="KW-0830">Ubiquinone</keyword>
<dbReference type="InterPro" id="IPR037225">
    <property type="entry name" value="Nuo51_FMN-bd_sf"/>
</dbReference>
<organism evidence="6 7">
    <name type="scientific">Nonomuraea jabiensis</name>
    <dbReference type="NCBI Taxonomy" id="882448"/>
    <lineage>
        <taxon>Bacteria</taxon>
        <taxon>Bacillati</taxon>
        <taxon>Actinomycetota</taxon>
        <taxon>Actinomycetes</taxon>
        <taxon>Streptosporangiales</taxon>
        <taxon>Streptosporangiaceae</taxon>
        <taxon>Nonomuraea</taxon>
    </lineage>
</organism>
<dbReference type="EMBL" id="JACHMB010000001">
    <property type="protein sequence ID" value="MBB5782604.1"/>
    <property type="molecule type" value="Genomic_DNA"/>
</dbReference>
<evidence type="ECO:0000256" key="3">
    <source>
        <dbReference type="ARBA" id="ARBA00023004"/>
    </source>
</evidence>
<dbReference type="InterPro" id="IPR011538">
    <property type="entry name" value="Nuo51_FMN-bd"/>
</dbReference>
<dbReference type="PANTHER" id="PTHR43578:SF3">
    <property type="entry name" value="NADH-QUINONE OXIDOREDUCTASE SUBUNIT F"/>
    <property type="match status" value="1"/>
</dbReference>
<dbReference type="Gene3D" id="3.40.50.11540">
    <property type="entry name" value="NADH-ubiquinone oxidoreductase 51kDa subunit"/>
    <property type="match status" value="1"/>
</dbReference>
<dbReference type="PANTHER" id="PTHR43578">
    <property type="entry name" value="NADH-QUINONE OXIDOREDUCTASE SUBUNIT F"/>
    <property type="match status" value="1"/>
</dbReference>
<keyword evidence="7" id="KW-1185">Reference proteome</keyword>
<protein>
    <submittedName>
        <fullName evidence="6">NADH:ubiquinone oxidoreductase subunit F (NADH-binding)</fullName>
    </submittedName>
</protein>